<sequence length="187" mass="21565">MEISLVRHGKSQWTENKAITCQEFRNWVEKYDSHGVFEETSYPPETLEKITKAKMLITSHLTRSIESAKLLNPTIQTISDPLFRETELPNPLVTLRGLRLYASVWAVLLRCLWFIGYSRECESLREAQKRAKQASIQLVTYAKEYHHVVLVGHGFFNMLIAKELKKMGWSGAGKSSSKHWNCTTYSI</sequence>
<dbReference type="EMBL" id="JAUSUO010000002">
    <property type="protein sequence ID" value="MDQ0342493.1"/>
    <property type="molecule type" value="Genomic_DNA"/>
</dbReference>
<protein>
    <submittedName>
        <fullName evidence="1">Broad specificity phosphatase PhoE</fullName>
    </submittedName>
</protein>
<evidence type="ECO:0000313" key="1">
    <source>
        <dbReference type="EMBL" id="MDQ0342493.1"/>
    </source>
</evidence>
<name>A0ABU0D287_9BACI</name>
<dbReference type="InterPro" id="IPR013078">
    <property type="entry name" value="His_Pase_superF_clade-1"/>
</dbReference>
<reference evidence="1 2" key="1">
    <citation type="submission" date="2023-07" db="EMBL/GenBank/DDBJ databases">
        <title>Genomic Encyclopedia of Type Strains, Phase IV (KMG-IV): sequencing the most valuable type-strain genomes for metagenomic binning, comparative biology and taxonomic classification.</title>
        <authorList>
            <person name="Goeker M."/>
        </authorList>
    </citation>
    <scope>NUCLEOTIDE SEQUENCE [LARGE SCALE GENOMIC DNA]</scope>
    <source>
        <strain evidence="1 2">DSM 27848</strain>
    </source>
</reference>
<dbReference type="SUPFAM" id="SSF53254">
    <property type="entry name" value="Phosphoglycerate mutase-like"/>
    <property type="match status" value="1"/>
</dbReference>
<proteinExistence type="predicted"/>
<dbReference type="Proteomes" id="UP001232343">
    <property type="component" value="Unassembled WGS sequence"/>
</dbReference>
<dbReference type="Gene3D" id="3.40.50.1240">
    <property type="entry name" value="Phosphoglycerate mutase-like"/>
    <property type="match status" value="1"/>
</dbReference>
<comment type="caution">
    <text evidence="1">The sequence shown here is derived from an EMBL/GenBank/DDBJ whole genome shotgun (WGS) entry which is preliminary data.</text>
</comment>
<gene>
    <name evidence="1" type="ORF">J2S14_001305</name>
</gene>
<organism evidence="1 2">
    <name type="scientific">Lederbergia wuyishanensis</name>
    <dbReference type="NCBI Taxonomy" id="1347903"/>
    <lineage>
        <taxon>Bacteria</taxon>
        <taxon>Bacillati</taxon>
        <taxon>Bacillota</taxon>
        <taxon>Bacilli</taxon>
        <taxon>Bacillales</taxon>
        <taxon>Bacillaceae</taxon>
        <taxon>Lederbergia</taxon>
    </lineage>
</organism>
<evidence type="ECO:0000313" key="2">
    <source>
        <dbReference type="Proteomes" id="UP001232343"/>
    </source>
</evidence>
<accession>A0ABU0D287</accession>
<dbReference type="RefSeq" id="WP_244680942.1">
    <property type="nucleotide sequence ID" value="NZ_JALIRM010000002.1"/>
</dbReference>
<dbReference type="Pfam" id="PF00300">
    <property type="entry name" value="His_Phos_1"/>
    <property type="match status" value="1"/>
</dbReference>
<keyword evidence="2" id="KW-1185">Reference proteome</keyword>
<dbReference type="InterPro" id="IPR029033">
    <property type="entry name" value="His_PPase_superfam"/>
</dbReference>